<dbReference type="InterPro" id="IPR038330">
    <property type="entry name" value="TspO/MBR-related_sf"/>
</dbReference>
<feature type="transmembrane region" description="Helical" evidence="6">
    <location>
        <begin position="51"/>
        <end position="72"/>
    </location>
</feature>
<feature type="transmembrane region" description="Helical" evidence="6">
    <location>
        <begin position="139"/>
        <end position="157"/>
    </location>
</feature>
<evidence type="ECO:0000313" key="7">
    <source>
        <dbReference type="EMBL" id="AKT38940.1"/>
    </source>
</evidence>
<evidence type="ECO:0000256" key="5">
    <source>
        <dbReference type="ARBA" id="ARBA00023136"/>
    </source>
</evidence>
<dbReference type="RefSeq" id="WP_156338611.1">
    <property type="nucleotide sequence ID" value="NZ_CP012159.1"/>
</dbReference>
<evidence type="ECO:0000256" key="1">
    <source>
        <dbReference type="ARBA" id="ARBA00004141"/>
    </source>
</evidence>
<name>A0A0K1EDI9_CHOCO</name>
<dbReference type="PANTHER" id="PTHR10057">
    <property type="entry name" value="PERIPHERAL-TYPE BENZODIAZEPINE RECEPTOR"/>
    <property type="match status" value="1"/>
</dbReference>
<dbReference type="KEGG" id="ccro:CMC5_030870"/>
<evidence type="ECO:0000313" key="8">
    <source>
        <dbReference type="Proteomes" id="UP000067626"/>
    </source>
</evidence>
<reference evidence="7 8" key="1">
    <citation type="submission" date="2015-07" db="EMBL/GenBank/DDBJ databases">
        <title>Genome analysis of myxobacterium Chondromyces crocatus Cm c5 reveals a high potential for natural compound synthesis and the genetic basis for the loss of fruiting body formation.</title>
        <authorList>
            <person name="Zaburannyi N."/>
            <person name="Bunk B."/>
            <person name="Maier J."/>
            <person name="Overmann J."/>
            <person name="Mueller R."/>
        </authorList>
    </citation>
    <scope>NUCLEOTIDE SEQUENCE [LARGE SCALE GENOMIC DNA]</scope>
    <source>
        <strain evidence="7 8">Cm c5</strain>
    </source>
</reference>
<dbReference type="Proteomes" id="UP000067626">
    <property type="component" value="Chromosome"/>
</dbReference>
<feature type="transmembrane region" description="Helical" evidence="6">
    <location>
        <begin position="84"/>
        <end position="102"/>
    </location>
</feature>
<dbReference type="GO" id="GO:0033013">
    <property type="term" value="P:tetrapyrrole metabolic process"/>
    <property type="evidence" value="ECO:0007669"/>
    <property type="project" value="UniProtKB-ARBA"/>
</dbReference>
<dbReference type="AlphaFoldDB" id="A0A0K1EDI9"/>
<sequence>MLNRQVRSLLSLAVFGGLTAAAAVVGSRVTRPKRDVWYRALRKPVFQPPPVVFPIVWTGLYALMAISANRVAWAPKSADRSAALALWAAQLGLNAAWTPLFFGKHRPQLALADMTALIGTVSAYTAVAQRVDAKAPLLMAPYLGWLGLAGAINAEIIRKNPLLASDALVGR</sequence>
<keyword evidence="3 6" id="KW-0812">Transmembrane</keyword>
<keyword evidence="5 6" id="KW-0472">Membrane</keyword>
<dbReference type="CDD" id="cd15904">
    <property type="entry name" value="TSPO_MBR"/>
    <property type="match status" value="1"/>
</dbReference>
<evidence type="ECO:0000256" key="4">
    <source>
        <dbReference type="ARBA" id="ARBA00022989"/>
    </source>
</evidence>
<evidence type="ECO:0000256" key="2">
    <source>
        <dbReference type="ARBA" id="ARBA00007524"/>
    </source>
</evidence>
<proteinExistence type="inferred from homology"/>
<dbReference type="PIRSF" id="PIRSF005859">
    <property type="entry name" value="PBR"/>
    <property type="match status" value="1"/>
</dbReference>
<dbReference type="STRING" id="52.CMC5_030870"/>
<organism evidence="7 8">
    <name type="scientific">Chondromyces crocatus</name>
    <dbReference type="NCBI Taxonomy" id="52"/>
    <lineage>
        <taxon>Bacteria</taxon>
        <taxon>Pseudomonadati</taxon>
        <taxon>Myxococcota</taxon>
        <taxon>Polyangia</taxon>
        <taxon>Polyangiales</taxon>
        <taxon>Polyangiaceae</taxon>
        <taxon>Chondromyces</taxon>
    </lineage>
</organism>
<evidence type="ECO:0000256" key="3">
    <source>
        <dbReference type="ARBA" id="ARBA00022692"/>
    </source>
</evidence>
<keyword evidence="4 6" id="KW-1133">Transmembrane helix</keyword>
<evidence type="ECO:0000256" key="6">
    <source>
        <dbReference type="SAM" id="Phobius"/>
    </source>
</evidence>
<dbReference type="GO" id="GO:0016020">
    <property type="term" value="C:membrane"/>
    <property type="evidence" value="ECO:0007669"/>
    <property type="project" value="UniProtKB-SubCell"/>
</dbReference>
<dbReference type="InterPro" id="IPR004307">
    <property type="entry name" value="TspO_MBR"/>
</dbReference>
<keyword evidence="8" id="KW-1185">Reference proteome</keyword>
<dbReference type="PANTHER" id="PTHR10057:SF0">
    <property type="entry name" value="TRANSLOCATOR PROTEIN"/>
    <property type="match status" value="1"/>
</dbReference>
<dbReference type="OrthoDB" id="9795496at2"/>
<dbReference type="Pfam" id="PF03073">
    <property type="entry name" value="TspO_MBR"/>
    <property type="match status" value="1"/>
</dbReference>
<comment type="subcellular location">
    <subcellularLocation>
        <location evidence="1">Membrane</location>
        <topology evidence="1">Multi-pass membrane protein</topology>
    </subcellularLocation>
</comment>
<protein>
    <submittedName>
        <fullName evidence="7">TspO and MBR</fullName>
    </submittedName>
</protein>
<comment type="similarity">
    <text evidence="2">Belongs to the TspO/BZRP family.</text>
</comment>
<dbReference type="EMBL" id="CP012159">
    <property type="protein sequence ID" value="AKT38940.1"/>
    <property type="molecule type" value="Genomic_DNA"/>
</dbReference>
<dbReference type="FunFam" id="1.20.1260.100:FF:000001">
    <property type="entry name" value="translocator protein 2"/>
    <property type="match status" value="1"/>
</dbReference>
<gene>
    <name evidence="7" type="primary">tspO</name>
    <name evidence="7" type="ORF">CMC5_030870</name>
</gene>
<dbReference type="Gene3D" id="1.20.1260.100">
    <property type="entry name" value="TspO/MBR protein"/>
    <property type="match status" value="1"/>
</dbReference>
<feature type="transmembrane region" description="Helical" evidence="6">
    <location>
        <begin position="108"/>
        <end position="127"/>
    </location>
</feature>
<accession>A0A0K1EDI9</accession>